<accession>A0AAJ1TQC9</accession>
<protein>
    <submittedName>
        <fullName evidence="1">Uncharacterized protein</fullName>
    </submittedName>
</protein>
<proteinExistence type="predicted"/>
<evidence type="ECO:0000313" key="1">
    <source>
        <dbReference type="EMBL" id="MDQ0542721.1"/>
    </source>
</evidence>
<evidence type="ECO:0000313" key="2">
    <source>
        <dbReference type="Proteomes" id="UP001223420"/>
    </source>
</evidence>
<gene>
    <name evidence="1" type="ORF">QO001_001639</name>
</gene>
<organism evidence="1 2">
    <name type="scientific">Methylobacterium brachiatum</name>
    <dbReference type="NCBI Taxonomy" id="269660"/>
    <lineage>
        <taxon>Bacteria</taxon>
        <taxon>Pseudomonadati</taxon>
        <taxon>Pseudomonadota</taxon>
        <taxon>Alphaproteobacteria</taxon>
        <taxon>Hyphomicrobiales</taxon>
        <taxon>Methylobacteriaceae</taxon>
        <taxon>Methylobacterium</taxon>
    </lineage>
</organism>
<dbReference type="RefSeq" id="WP_158713259.1">
    <property type="nucleotide sequence ID" value="NZ_JAJALK010000003.1"/>
</dbReference>
<dbReference type="AlphaFoldDB" id="A0AAJ1TQC9"/>
<sequence length="46" mass="4996">MIQFTVHTTDLCSGASKVVLADVEQALGFVPRALNYGRPDRRGDCS</sequence>
<reference evidence="1" key="1">
    <citation type="submission" date="2023-07" db="EMBL/GenBank/DDBJ databases">
        <title>Genomic Encyclopedia of Type Strains, Phase IV (KMG-IV): sequencing the most valuable type-strain genomes for metagenomic binning, comparative biology and taxonomic classification.</title>
        <authorList>
            <person name="Goeker M."/>
        </authorList>
    </citation>
    <scope>NUCLEOTIDE SEQUENCE</scope>
    <source>
        <strain evidence="1">DSM 19569</strain>
    </source>
</reference>
<dbReference type="EMBL" id="JAUSWL010000002">
    <property type="protein sequence ID" value="MDQ0542721.1"/>
    <property type="molecule type" value="Genomic_DNA"/>
</dbReference>
<dbReference type="Proteomes" id="UP001223420">
    <property type="component" value="Unassembled WGS sequence"/>
</dbReference>
<name>A0AAJ1TQC9_9HYPH</name>
<comment type="caution">
    <text evidence="1">The sequence shown here is derived from an EMBL/GenBank/DDBJ whole genome shotgun (WGS) entry which is preliminary data.</text>
</comment>